<dbReference type="PANTHER" id="PTHR31435">
    <property type="entry name" value="PROTEIN NATD1"/>
    <property type="match status" value="1"/>
</dbReference>
<keyword evidence="4" id="KW-1185">Reference proteome</keyword>
<feature type="domain" description="N-acetyltransferase" evidence="1">
    <location>
        <begin position="1"/>
        <end position="93"/>
    </location>
</feature>
<reference evidence="3 4" key="1">
    <citation type="submission" date="2020-08" db="EMBL/GenBank/DDBJ databases">
        <title>Genomic Encyclopedia of Type Strains, Phase IV (KMG-IV): sequencing the most valuable type-strain genomes for metagenomic binning, comparative biology and taxonomic classification.</title>
        <authorList>
            <person name="Goeker M."/>
        </authorList>
    </citation>
    <scope>NUCLEOTIDE SEQUENCE [LARGE SCALE GENOMIC DNA]</scope>
    <source>
        <strain evidence="3 4">DSM 15895</strain>
    </source>
</reference>
<dbReference type="AlphaFoldDB" id="A0A7W8CVI1"/>
<name>A0A7W8CVI1_9BACL</name>
<evidence type="ECO:0000259" key="1">
    <source>
        <dbReference type="PROSITE" id="PS51186"/>
    </source>
</evidence>
<comment type="caution">
    <text evidence="3">The sequence shown here is derived from an EMBL/GenBank/DDBJ whole genome shotgun (WGS) entry which is preliminary data.</text>
</comment>
<dbReference type="GO" id="GO:0016747">
    <property type="term" value="F:acyltransferase activity, transferring groups other than amino-acyl groups"/>
    <property type="evidence" value="ECO:0007669"/>
    <property type="project" value="InterPro"/>
</dbReference>
<dbReference type="InterPro" id="IPR016181">
    <property type="entry name" value="Acyl_CoA_acyltransferase"/>
</dbReference>
<dbReference type="Proteomes" id="UP000525923">
    <property type="component" value="Unassembled WGS sequence"/>
</dbReference>
<evidence type="ECO:0000313" key="3">
    <source>
        <dbReference type="EMBL" id="MBB5181664.1"/>
    </source>
</evidence>
<gene>
    <name evidence="3" type="ORF">HNQ44_003129</name>
</gene>
<evidence type="ECO:0000259" key="2">
    <source>
        <dbReference type="PROSITE" id="PS51729"/>
    </source>
</evidence>
<feature type="domain" description="N-acetyltransferase" evidence="2">
    <location>
        <begin position="7"/>
        <end position="93"/>
    </location>
</feature>
<dbReference type="SUPFAM" id="SSF55729">
    <property type="entry name" value="Acyl-CoA N-acyltransferases (Nat)"/>
    <property type="match status" value="1"/>
</dbReference>
<protein>
    <recommendedName>
        <fullName evidence="5">GNAT family N-acetyltransferase</fullName>
    </recommendedName>
</protein>
<dbReference type="PROSITE" id="PS51729">
    <property type="entry name" value="GNAT_YJDJ"/>
    <property type="match status" value="1"/>
</dbReference>
<dbReference type="Pfam" id="PF14542">
    <property type="entry name" value="Acetyltransf_CG"/>
    <property type="match status" value="1"/>
</dbReference>
<organism evidence="3 4">
    <name type="scientific">Planococcus koreensis</name>
    <dbReference type="NCBI Taxonomy" id="112331"/>
    <lineage>
        <taxon>Bacteria</taxon>
        <taxon>Bacillati</taxon>
        <taxon>Bacillota</taxon>
        <taxon>Bacilli</taxon>
        <taxon>Bacillales</taxon>
        <taxon>Caryophanaceae</taxon>
        <taxon>Planococcus</taxon>
    </lineage>
</organism>
<dbReference type="PANTHER" id="PTHR31435:SF10">
    <property type="entry name" value="BSR4717 PROTEIN"/>
    <property type="match status" value="1"/>
</dbReference>
<evidence type="ECO:0008006" key="5">
    <source>
        <dbReference type="Google" id="ProtNLM"/>
    </source>
</evidence>
<dbReference type="RefSeq" id="WP_135504930.1">
    <property type="nucleotide sequence ID" value="NZ_CP181055.1"/>
</dbReference>
<accession>A0A7W8CVI1</accession>
<dbReference type="CDD" id="cd04301">
    <property type="entry name" value="NAT_SF"/>
    <property type="match status" value="1"/>
</dbReference>
<dbReference type="InterPro" id="IPR031165">
    <property type="entry name" value="GNAT_YJDJ"/>
</dbReference>
<dbReference type="InterPro" id="IPR000182">
    <property type="entry name" value="GNAT_dom"/>
</dbReference>
<proteinExistence type="predicted"/>
<evidence type="ECO:0000313" key="4">
    <source>
        <dbReference type="Proteomes" id="UP000525923"/>
    </source>
</evidence>
<dbReference type="Gene3D" id="3.40.630.30">
    <property type="match status" value="1"/>
</dbReference>
<dbReference type="InterPro" id="IPR045057">
    <property type="entry name" value="Gcn5-rel_NAT"/>
</dbReference>
<sequence length="93" mass="10930">MDFKLKELGQDEFAFHLEDEGRNVGEITWTEMSDVMVVEYTFVEETLRHHGLAKKLLDRAAQYAREKGFKIEPVCSYAAVAFDRYKEYDDVKM</sequence>
<dbReference type="PROSITE" id="PS51186">
    <property type="entry name" value="GNAT"/>
    <property type="match status" value="1"/>
</dbReference>
<dbReference type="OrthoDB" id="9793389at2"/>
<dbReference type="EMBL" id="JACHHE010000011">
    <property type="protein sequence ID" value="MBB5181664.1"/>
    <property type="molecule type" value="Genomic_DNA"/>
</dbReference>